<keyword evidence="12" id="KW-0902">Two-component regulatory system</keyword>
<dbReference type="InterPro" id="IPR029151">
    <property type="entry name" value="Sensor-like_sf"/>
</dbReference>
<dbReference type="Gene3D" id="3.30.450.20">
    <property type="entry name" value="PAS domain"/>
    <property type="match status" value="1"/>
</dbReference>
<dbReference type="InterPro" id="IPR036890">
    <property type="entry name" value="HATPase_C_sf"/>
</dbReference>
<protein>
    <recommendedName>
        <fullName evidence="3">histidine kinase</fullName>
        <ecNumber evidence="3">2.7.13.3</ecNumber>
    </recommendedName>
</protein>
<dbReference type="Proteomes" id="UP000885771">
    <property type="component" value="Unassembled WGS sequence"/>
</dbReference>
<evidence type="ECO:0000256" key="11">
    <source>
        <dbReference type="ARBA" id="ARBA00022989"/>
    </source>
</evidence>
<evidence type="ECO:0000256" key="7">
    <source>
        <dbReference type="ARBA" id="ARBA00022692"/>
    </source>
</evidence>
<evidence type="ECO:0000256" key="6">
    <source>
        <dbReference type="ARBA" id="ARBA00022679"/>
    </source>
</evidence>
<dbReference type="Pfam" id="PF00512">
    <property type="entry name" value="HisKA"/>
    <property type="match status" value="1"/>
</dbReference>
<evidence type="ECO:0000256" key="13">
    <source>
        <dbReference type="SAM" id="Phobius"/>
    </source>
</evidence>
<keyword evidence="11 13" id="KW-1133">Transmembrane helix</keyword>
<evidence type="ECO:0000256" key="1">
    <source>
        <dbReference type="ARBA" id="ARBA00000085"/>
    </source>
</evidence>
<dbReference type="PANTHER" id="PTHR43065:SF10">
    <property type="entry name" value="PEROXIDE STRESS-ACTIVATED HISTIDINE KINASE MAK3"/>
    <property type="match status" value="1"/>
</dbReference>
<dbReference type="InterPro" id="IPR003661">
    <property type="entry name" value="HisK_dim/P_dom"/>
</dbReference>
<dbReference type="EMBL" id="DRLI01000301">
    <property type="protein sequence ID" value="HHM02910.1"/>
    <property type="molecule type" value="Genomic_DNA"/>
</dbReference>
<feature type="transmembrane region" description="Helical" evidence="13">
    <location>
        <begin position="68"/>
        <end position="88"/>
    </location>
</feature>
<dbReference type="PANTHER" id="PTHR43065">
    <property type="entry name" value="SENSOR HISTIDINE KINASE"/>
    <property type="match status" value="1"/>
</dbReference>
<keyword evidence="10" id="KW-0067">ATP-binding</keyword>
<keyword evidence="7 13" id="KW-0812">Transmembrane</keyword>
<keyword evidence="8" id="KW-0547">Nucleotide-binding</keyword>
<evidence type="ECO:0000256" key="12">
    <source>
        <dbReference type="ARBA" id="ARBA00023012"/>
    </source>
</evidence>
<keyword evidence="6" id="KW-0808">Transferase</keyword>
<dbReference type="GO" id="GO:0000155">
    <property type="term" value="F:phosphorelay sensor kinase activity"/>
    <property type="evidence" value="ECO:0007669"/>
    <property type="project" value="InterPro"/>
</dbReference>
<evidence type="ECO:0000256" key="9">
    <source>
        <dbReference type="ARBA" id="ARBA00022777"/>
    </source>
</evidence>
<evidence type="ECO:0000256" key="10">
    <source>
        <dbReference type="ARBA" id="ARBA00022840"/>
    </source>
</evidence>
<dbReference type="CDD" id="cd00082">
    <property type="entry name" value="HisKA"/>
    <property type="match status" value="1"/>
</dbReference>
<dbReference type="InterPro" id="IPR004358">
    <property type="entry name" value="Sig_transdc_His_kin-like_C"/>
</dbReference>
<sequence length="496" mass="56291">MKYKTRRGIRARPCKALSVLKPPFPSVEKRKAPTWRRKNLPLPMWMWNTGKNSSKPPMMNPSKRRYGVWFWLGTAVILSLNITLWLFVNQVEKRFVQELQARLSLNSRALNYVVDSEALTLITPDDNSSAAYLSLLLRLQTARDRDSLQSIILYGADGNVLVAAPEILRQQKRAPLSDSLFVKALQGRFVVAEPEKVAGEWFMASYAPIRDVDGFVVGVQRIETRAAYLATLTTLRERLLLFSIINFVIIGLIAFFLFRMIDRSLRYQVALKDSEHLAQLGTMAAAVAHEIRNPLGIISGTNDLIRKKYGQREDALFDYIPDEIQRLNTLIHNFLQFARTPELKPRMVNLDEWFRRLCVGLPDSRVERLKTEGLDSTLSWPCDPDVLEQIMLNLLRNAFEASGDEQQVLVKFQLIKQKLIISVVDQGSGMDAETLEKVTTPFFTTKETGTGLGLAISRHLARVMNGQLEISSRPGKGTTVRLVLPPLTPDKKKTDR</sequence>
<evidence type="ECO:0000256" key="5">
    <source>
        <dbReference type="ARBA" id="ARBA00022553"/>
    </source>
</evidence>
<comment type="catalytic activity">
    <reaction evidence="1">
        <text>ATP + protein L-histidine = ADP + protein N-phospho-L-histidine.</text>
        <dbReference type="EC" id="2.7.13.3"/>
    </reaction>
</comment>
<dbReference type="InterPro" id="IPR036097">
    <property type="entry name" value="HisK_dim/P_sf"/>
</dbReference>
<reference evidence="15" key="1">
    <citation type="journal article" date="2020" name="mSystems">
        <title>Genome- and Community-Level Interaction Insights into Carbon Utilization and Element Cycling Functions of Hydrothermarchaeota in Hydrothermal Sediment.</title>
        <authorList>
            <person name="Zhou Z."/>
            <person name="Liu Y."/>
            <person name="Xu W."/>
            <person name="Pan J."/>
            <person name="Luo Z.H."/>
            <person name="Li M."/>
        </authorList>
    </citation>
    <scope>NUCLEOTIDE SEQUENCE [LARGE SCALE GENOMIC DNA]</scope>
    <source>
        <strain evidence="15">HyVt-460</strain>
    </source>
</reference>
<dbReference type="AlphaFoldDB" id="A0A7V5RRR1"/>
<evidence type="ECO:0000256" key="3">
    <source>
        <dbReference type="ARBA" id="ARBA00012438"/>
    </source>
</evidence>
<dbReference type="PROSITE" id="PS50109">
    <property type="entry name" value="HIS_KIN"/>
    <property type="match status" value="1"/>
</dbReference>
<accession>A0A7V5RRR1</accession>
<dbReference type="PRINTS" id="PR00344">
    <property type="entry name" value="BCTRLSENSOR"/>
</dbReference>
<evidence type="ECO:0000259" key="14">
    <source>
        <dbReference type="PROSITE" id="PS50109"/>
    </source>
</evidence>
<evidence type="ECO:0000256" key="2">
    <source>
        <dbReference type="ARBA" id="ARBA00004651"/>
    </source>
</evidence>
<dbReference type="SUPFAM" id="SSF55874">
    <property type="entry name" value="ATPase domain of HSP90 chaperone/DNA topoisomerase II/histidine kinase"/>
    <property type="match status" value="1"/>
</dbReference>
<keyword evidence="9" id="KW-0418">Kinase</keyword>
<keyword evidence="5" id="KW-0597">Phosphoprotein</keyword>
<proteinExistence type="predicted"/>
<feature type="domain" description="Histidine kinase" evidence="14">
    <location>
        <begin position="286"/>
        <end position="488"/>
    </location>
</feature>
<comment type="subcellular location">
    <subcellularLocation>
        <location evidence="2">Cell membrane</location>
        <topology evidence="2">Multi-pass membrane protein</topology>
    </subcellularLocation>
</comment>
<gene>
    <name evidence="15" type="ORF">ENJ15_07825</name>
</gene>
<dbReference type="GO" id="GO:0005886">
    <property type="term" value="C:plasma membrane"/>
    <property type="evidence" value="ECO:0007669"/>
    <property type="project" value="UniProtKB-SubCell"/>
</dbReference>
<dbReference type="InterPro" id="IPR003594">
    <property type="entry name" value="HATPase_dom"/>
</dbReference>
<dbReference type="SUPFAM" id="SSF47384">
    <property type="entry name" value="Homodimeric domain of signal transducing histidine kinase"/>
    <property type="match status" value="1"/>
</dbReference>
<feature type="transmembrane region" description="Helical" evidence="13">
    <location>
        <begin position="239"/>
        <end position="258"/>
    </location>
</feature>
<evidence type="ECO:0000256" key="8">
    <source>
        <dbReference type="ARBA" id="ARBA00022741"/>
    </source>
</evidence>
<organism evidence="15">
    <name type="scientific">Caldithrix abyssi</name>
    <dbReference type="NCBI Taxonomy" id="187145"/>
    <lineage>
        <taxon>Bacteria</taxon>
        <taxon>Pseudomonadati</taxon>
        <taxon>Calditrichota</taxon>
        <taxon>Calditrichia</taxon>
        <taxon>Calditrichales</taxon>
        <taxon>Calditrichaceae</taxon>
        <taxon>Caldithrix</taxon>
    </lineage>
</organism>
<dbReference type="Gene3D" id="3.30.565.10">
    <property type="entry name" value="Histidine kinase-like ATPase, C-terminal domain"/>
    <property type="match status" value="1"/>
</dbReference>
<comment type="caution">
    <text evidence="15">The sequence shown here is derived from an EMBL/GenBank/DDBJ whole genome shotgun (WGS) entry which is preliminary data.</text>
</comment>
<dbReference type="GO" id="GO:0005524">
    <property type="term" value="F:ATP binding"/>
    <property type="evidence" value="ECO:0007669"/>
    <property type="project" value="UniProtKB-KW"/>
</dbReference>
<keyword evidence="13" id="KW-0472">Membrane</keyword>
<dbReference type="Gene3D" id="1.10.287.130">
    <property type="match status" value="1"/>
</dbReference>
<dbReference type="SUPFAM" id="SSF103190">
    <property type="entry name" value="Sensory domain-like"/>
    <property type="match status" value="1"/>
</dbReference>
<evidence type="ECO:0000256" key="4">
    <source>
        <dbReference type="ARBA" id="ARBA00022475"/>
    </source>
</evidence>
<evidence type="ECO:0000313" key="15">
    <source>
        <dbReference type="EMBL" id="HHM02910.1"/>
    </source>
</evidence>
<dbReference type="SMART" id="SM00388">
    <property type="entry name" value="HisKA"/>
    <property type="match status" value="1"/>
</dbReference>
<dbReference type="Pfam" id="PF02518">
    <property type="entry name" value="HATPase_c"/>
    <property type="match status" value="1"/>
</dbReference>
<name>A0A7V5RRR1_CALAY</name>
<dbReference type="InterPro" id="IPR005467">
    <property type="entry name" value="His_kinase_dom"/>
</dbReference>
<dbReference type="SMART" id="SM00387">
    <property type="entry name" value="HATPase_c"/>
    <property type="match status" value="1"/>
</dbReference>
<dbReference type="EC" id="2.7.13.3" evidence="3"/>
<keyword evidence="4" id="KW-1003">Cell membrane</keyword>